<organism evidence="7 8">
    <name type="scientific">Strigamia maritima</name>
    <name type="common">European centipede</name>
    <name type="synonym">Geophilus maritimus</name>
    <dbReference type="NCBI Taxonomy" id="126957"/>
    <lineage>
        <taxon>Eukaryota</taxon>
        <taxon>Metazoa</taxon>
        <taxon>Ecdysozoa</taxon>
        <taxon>Arthropoda</taxon>
        <taxon>Myriapoda</taxon>
        <taxon>Chilopoda</taxon>
        <taxon>Pleurostigmophora</taxon>
        <taxon>Geophilomorpha</taxon>
        <taxon>Linotaeniidae</taxon>
        <taxon>Strigamia</taxon>
    </lineage>
</organism>
<dbReference type="OMA" id="DCFRIEL"/>
<dbReference type="AlphaFoldDB" id="T1INA0"/>
<sequence>MYLHMLSRGSNQNPKVEDRMLPVFVFPNSLSFYADDKSQHKQVLTVYNPYDFGIRFKVLCTAPEKYVMADSEGVIRSLCCIDLVIRHNAITNAAIGVTDNFRISVYEHGQKQLLGKKDIPVTLLKTAPREVGNVNAAEQEKFQPIIPNKKSSHLRGGEQYSIASTRQGFICLLNYLGIIIITFFLLVHDSVSSNTLIAVVGLLCIAILAIPFYDGINSQWLPSVNLKLMASFFLGIVVTVFIKS</sequence>
<dbReference type="InterPro" id="IPR039283">
    <property type="entry name" value="MOSPD1/3"/>
</dbReference>
<feature type="transmembrane region" description="Helical" evidence="5">
    <location>
        <begin position="169"/>
        <end position="187"/>
    </location>
</feature>
<dbReference type="STRING" id="126957.T1INA0"/>
<dbReference type="InterPro" id="IPR008962">
    <property type="entry name" value="PapD-like_sf"/>
</dbReference>
<dbReference type="EMBL" id="JH431152">
    <property type="status" value="NOT_ANNOTATED_CDS"/>
    <property type="molecule type" value="Genomic_DNA"/>
</dbReference>
<dbReference type="PANTHER" id="PTHR34441">
    <property type="entry name" value="MOTILE SPERM DOMAIN-CONTAINING PROTEIN 1"/>
    <property type="match status" value="1"/>
</dbReference>
<keyword evidence="4 5" id="KW-0472">Membrane</keyword>
<dbReference type="HOGENOM" id="CLU_088040_0_0_1"/>
<keyword evidence="3 5" id="KW-1133">Transmembrane helix</keyword>
<dbReference type="InterPro" id="IPR000535">
    <property type="entry name" value="MSP_dom"/>
</dbReference>
<dbReference type="GO" id="GO:0016020">
    <property type="term" value="C:membrane"/>
    <property type="evidence" value="ECO:0007669"/>
    <property type="project" value="UniProtKB-SubCell"/>
</dbReference>
<name>T1INA0_STRMM</name>
<dbReference type="InterPro" id="IPR013783">
    <property type="entry name" value="Ig-like_fold"/>
</dbReference>
<dbReference type="PhylomeDB" id="T1INA0"/>
<keyword evidence="8" id="KW-1185">Reference proteome</keyword>
<feature type="domain" description="MSP" evidence="6">
    <location>
        <begin position="23"/>
        <end position="110"/>
    </location>
</feature>
<proteinExistence type="predicted"/>
<evidence type="ECO:0000256" key="4">
    <source>
        <dbReference type="ARBA" id="ARBA00023136"/>
    </source>
</evidence>
<evidence type="ECO:0000256" key="5">
    <source>
        <dbReference type="SAM" id="Phobius"/>
    </source>
</evidence>
<dbReference type="SUPFAM" id="SSF49354">
    <property type="entry name" value="PapD-like"/>
    <property type="match status" value="1"/>
</dbReference>
<dbReference type="Proteomes" id="UP000014500">
    <property type="component" value="Unassembled WGS sequence"/>
</dbReference>
<accession>T1INA0</accession>
<evidence type="ECO:0000313" key="7">
    <source>
        <dbReference type="EnsemblMetazoa" id="SMAR002477-PA"/>
    </source>
</evidence>
<dbReference type="Pfam" id="PF00635">
    <property type="entry name" value="Motile_Sperm"/>
    <property type="match status" value="1"/>
</dbReference>
<feature type="transmembrane region" description="Helical" evidence="5">
    <location>
        <begin position="224"/>
        <end position="242"/>
    </location>
</feature>
<dbReference type="Gene3D" id="2.60.40.10">
    <property type="entry name" value="Immunoglobulins"/>
    <property type="match status" value="1"/>
</dbReference>
<reference evidence="8" key="1">
    <citation type="submission" date="2011-05" db="EMBL/GenBank/DDBJ databases">
        <authorList>
            <person name="Richards S.R."/>
            <person name="Qu J."/>
            <person name="Jiang H."/>
            <person name="Jhangiani S.N."/>
            <person name="Agravi P."/>
            <person name="Goodspeed R."/>
            <person name="Gross S."/>
            <person name="Mandapat C."/>
            <person name="Jackson L."/>
            <person name="Mathew T."/>
            <person name="Pu L."/>
            <person name="Thornton R."/>
            <person name="Saada N."/>
            <person name="Wilczek-Boney K.B."/>
            <person name="Lee S."/>
            <person name="Kovar C."/>
            <person name="Wu Y."/>
            <person name="Scherer S.E."/>
            <person name="Worley K.C."/>
            <person name="Muzny D.M."/>
            <person name="Gibbs R."/>
        </authorList>
    </citation>
    <scope>NUCLEOTIDE SEQUENCE</scope>
    <source>
        <strain evidence="8">Brora</strain>
    </source>
</reference>
<protein>
    <recommendedName>
        <fullName evidence="6">MSP domain-containing protein</fullName>
    </recommendedName>
</protein>
<dbReference type="PANTHER" id="PTHR34441:SF1">
    <property type="entry name" value="MOTILE SPERM DOMAIN-CONTAINING 1"/>
    <property type="match status" value="1"/>
</dbReference>
<dbReference type="GO" id="GO:0005737">
    <property type="term" value="C:cytoplasm"/>
    <property type="evidence" value="ECO:0007669"/>
    <property type="project" value="TreeGrafter"/>
</dbReference>
<evidence type="ECO:0000256" key="2">
    <source>
        <dbReference type="ARBA" id="ARBA00022692"/>
    </source>
</evidence>
<evidence type="ECO:0000259" key="6">
    <source>
        <dbReference type="Pfam" id="PF00635"/>
    </source>
</evidence>
<reference evidence="7" key="2">
    <citation type="submission" date="2015-02" db="UniProtKB">
        <authorList>
            <consortium name="EnsemblMetazoa"/>
        </authorList>
    </citation>
    <scope>IDENTIFICATION</scope>
</reference>
<dbReference type="EnsemblMetazoa" id="SMAR002477-RA">
    <property type="protein sequence ID" value="SMAR002477-PA"/>
    <property type="gene ID" value="SMAR002477"/>
</dbReference>
<dbReference type="eggNOG" id="KOG0439">
    <property type="taxonomic scope" value="Eukaryota"/>
</dbReference>
<keyword evidence="2 5" id="KW-0812">Transmembrane</keyword>
<evidence type="ECO:0000313" key="8">
    <source>
        <dbReference type="Proteomes" id="UP000014500"/>
    </source>
</evidence>
<feature type="transmembrane region" description="Helical" evidence="5">
    <location>
        <begin position="193"/>
        <end position="212"/>
    </location>
</feature>
<evidence type="ECO:0000256" key="3">
    <source>
        <dbReference type="ARBA" id="ARBA00022989"/>
    </source>
</evidence>
<comment type="subcellular location">
    <subcellularLocation>
        <location evidence="1">Membrane</location>
        <topology evidence="1">Multi-pass membrane protein</topology>
    </subcellularLocation>
</comment>
<evidence type="ECO:0000256" key="1">
    <source>
        <dbReference type="ARBA" id="ARBA00004141"/>
    </source>
</evidence>